<sequence>MIFCLGIPPFRNDFTPFDLLYPVRLSHVSRRFRALAIQTYLIWTTFLVQVPACRLLRLSDLYLERLLPLPFHLVVEVNVPLDG</sequence>
<gene>
    <name evidence="1" type="ORF">JAAARDRAFT_629956</name>
</gene>
<dbReference type="HOGENOM" id="CLU_2542885_0_0_1"/>
<dbReference type="InParanoid" id="A0A067QAU9"/>
<proteinExistence type="predicted"/>
<organism evidence="1 2">
    <name type="scientific">Jaapia argillacea MUCL 33604</name>
    <dbReference type="NCBI Taxonomy" id="933084"/>
    <lineage>
        <taxon>Eukaryota</taxon>
        <taxon>Fungi</taxon>
        <taxon>Dikarya</taxon>
        <taxon>Basidiomycota</taxon>
        <taxon>Agaricomycotina</taxon>
        <taxon>Agaricomycetes</taxon>
        <taxon>Agaricomycetidae</taxon>
        <taxon>Jaapiales</taxon>
        <taxon>Jaapiaceae</taxon>
        <taxon>Jaapia</taxon>
    </lineage>
</organism>
<name>A0A067QAU9_9AGAM</name>
<keyword evidence="2" id="KW-1185">Reference proteome</keyword>
<evidence type="ECO:0000313" key="2">
    <source>
        <dbReference type="Proteomes" id="UP000027265"/>
    </source>
</evidence>
<evidence type="ECO:0000313" key="1">
    <source>
        <dbReference type="EMBL" id="KDQ59711.1"/>
    </source>
</evidence>
<dbReference type="AlphaFoldDB" id="A0A067QAU9"/>
<dbReference type="Proteomes" id="UP000027265">
    <property type="component" value="Unassembled WGS sequence"/>
</dbReference>
<protein>
    <recommendedName>
        <fullName evidence="3">F-box domain-containing protein</fullName>
    </recommendedName>
</protein>
<dbReference type="EMBL" id="KL197715">
    <property type="protein sequence ID" value="KDQ59711.1"/>
    <property type="molecule type" value="Genomic_DNA"/>
</dbReference>
<accession>A0A067QAU9</accession>
<evidence type="ECO:0008006" key="3">
    <source>
        <dbReference type="Google" id="ProtNLM"/>
    </source>
</evidence>
<reference evidence="2" key="1">
    <citation type="journal article" date="2014" name="Proc. Natl. Acad. Sci. U.S.A.">
        <title>Extensive sampling of basidiomycete genomes demonstrates inadequacy of the white-rot/brown-rot paradigm for wood decay fungi.</title>
        <authorList>
            <person name="Riley R."/>
            <person name="Salamov A.A."/>
            <person name="Brown D.W."/>
            <person name="Nagy L.G."/>
            <person name="Floudas D."/>
            <person name="Held B.W."/>
            <person name="Levasseur A."/>
            <person name="Lombard V."/>
            <person name="Morin E."/>
            <person name="Otillar R."/>
            <person name="Lindquist E.A."/>
            <person name="Sun H."/>
            <person name="LaButti K.M."/>
            <person name="Schmutz J."/>
            <person name="Jabbour D."/>
            <person name="Luo H."/>
            <person name="Baker S.E."/>
            <person name="Pisabarro A.G."/>
            <person name="Walton J.D."/>
            <person name="Blanchette R.A."/>
            <person name="Henrissat B."/>
            <person name="Martin F."/>
            <person name="Cullen D."/>
            <person name="Hibbett D.S."/>
            <person name="Grigoriev I.V."/>
        </authorList>
    </citation>
    <scope>NUCLEOTIDE SEQUENCE [LARGE SCALE GENOMIC DNA]</scope>
    <source>
        <strain evidence="2">MUCL 33604</strain>
    </source>
</reference>